<name>A6KQ72_RAT</name>
<dbReference type="Proteomes" id="UP000234681">
    <property type="component" value="Chromosome 12"/>
</dbReference>
<sequence>MRWCDEEPVPGRSLERSHKGRPRGGVPPAWTALRVMPRCPSSELRAFGEVQPLPTLTTHLPSWPGQNPPPGAFICPVPFSTHSSSMLIPQH</sequence>
<accession>A6KQ72</accession>
<proteinExistence type="predicted"/>
<dbReference type="AlphaFoldDB" id="A6KQ72"/>
<reference evidence="2 3" key="1">
    <citation type="submission" date="2005-07" db="EMBL/GenBank/DDBJ databases">
        <authorList>
            <person name="Mural R.J."/>
            <person name="Li P.W."/>
            <person name="Adams M.D."/>
            <person name="Amanatides P.G."/>
            <person name="Baden-Tillson H."/>
            <person name="Barnstead M."/>
            <person name="Chin S.H."/>
            <person name="Dew I."/>
            <person name="Evans C.A."/>
            <person name="Ferriera S."/>
            <person name="Flanigan M."/>
            <person name="Fosler C."/>
            <person name="Glodek A."/>
            <person name="Gu Z."/>
            <person name="Holt R.A."/>
            <person name="Jennings D."/>
            <person name="Kraft C.L."/>
            <person name="Lu F."/>
            <person name="Nguyen T."/>
            <person name="Nusskern D.R."/>
            <person name="Pfannkoch C.M."/>
            <person name="Sitter C."/>
            <person name="Sutton G.G."/>
            <person name="Venter J.C."/>
            <person name="Wang Z."/>
            <person name="Woodage T."/>
            <person name="Zheng X.H."/>
            <person name="Zhong F."/>
        </authorList>
    </citation>
    <scope>NUCLEOTIDE SEQUENCE [LARGE SCALE GENOMIC DNA]</scope>
    <source>
        <strain>BN</strain>
        <strain evidence="3">Sprague-Dawley</strain>
    </source>
</reference>
<feature type="region of interest" description="Disordered" evidence="1">
    <location>
        <begin position="1"/>
        <end position="29"/>
    </location>
</feature>
<dbReference type="EMBL" id="CH474084">
    <property type="protein sequence ID" value="EDL74997.1"/>
    <property type="molecule type" value="Genomic_DNA"/>
</dbReference>
<protein>
    <submittedName>
        <fullName evidence="2">RCG58944</fullName>
    </submittedName>
</protein>
<evidence type="ECO:0000313" key="2">
    <source>
        <dbReference type="EMBL" id="EDL74997.1"/>
    </source>
</evidence>
<gene>
    <name evidence="2" type="ORF">rCG_58944</name>
</gene>
<evidence type="ECO:0000313" key="3">
    <source>
        <dbReference type="Proteomes" id="UP000234681"/>
    </source>
</evidence>
<evidence type="ECO:0000256" key="1">
    <source>
        <dbReference type="SAM" id="MobiDB-lite"/>
    </source>
</evidence>
<organism evidence="2 3">
    <name type="scientific">Rattus norvegicus</name>
    <name type="common">Rat</name>
    <dbReference type="NCBI Taxonomy" id="10116"/>
    <lineage>
        <taxon>Eukaryota</taxon>
        <taxon>Metazoa</taxon>
        <taxon>Chordata</taxon>
        <taxon>Craniata</taxon>
        <taxon>Vertebrata</taxon>
        <taxon>Euteleostomi</taxon>
        <taxon>Mammalia</taxon>
        <taxon>Eutheria</taxon>
        <taxon>Euarchontoglires</taxon>
        <taxon>Glires</taxon>
        <taxon>Rodentia</taxon>
        <taxon>Myomorpha</taxon>
        <taxon>Muroidea</taxon>
        <taxon>Muridae</taxon>
        <taxon>Murinae</taxon>
        <taxon>Rattus</taxon>
    </lineage>
</organism>